<dbReference type="CDD" id="cd00118">
    <property type="entry name" value="LysM"/>
    <property type="match status" value="1"/>
</dbReference>
<evidence type="ECO:0000313" key="4">
    <source>
        <dbReference type="EMBL" id="QVT80893.1"/>
    </source>
</evidence>
<feature type="transmembrane region" description="Helical" evidence="2">
    <location>
        <begin position="52"/>
        <end position="77"/>
    </location>
</feature>
<dbReference type="InterPro" id="IPR036779">
    <property type="entry name" value="LysM_dom_sf"/>
</dbReference>
<dbReference type="Pfam" id="PF01476">
    <property type="entry name" value="LysM"/>
    <property type="match status" value="1"/>
</dbReference>
<accession>A0ABX8EK44</accession>
<reference evidence="4 5" key="1">
    <citation type="submission" date="2021-05" db="EMBL/GenBank/DDBJ databases">
        <title>Complete genome of Nocardioides aquaticus KCTC 9944T isolated from meromictic and hypersaline Ekho Lake, Antarctica.</title>
        <authorList>
            <person name="Hwang K."/>
            <person name="Kim K.M."/>
            <person name="Choe H."/>
        </authorList>
    </citation>
    <scope>NUCLEOTIDE SEQUENCE [LARGE SCALE GENOMIC DNA]</scope>
    <source>
        <strain evidence="4 5">KCTC 9944</strain>
    </source>
</reference>
<dbReference type="InterPro" id="IPR018392">
    <property type="entry name" value="LysM"/>
</dbReference>
<feature type="domain" description="LysM" evidence="3">
    <location>
        <begin position="202"/>
        <end position="262"/>
    </location>
</feature>
<dbReference type="Gene3D" id="3.10.350.10">
    <property type="entry name" value="LysM domain"/>
    <property type="match status" value="1"/>
</dbReference>
<evidence type="ECO:0000313" key="5">
    <source>
        <dbReference type="Proteomes" id="UP000679307"/>
    </source>
</evidence>
<dbReference type="EMBL" id="CP075371">
    <property type="protein sequence ID" value="QVT80893.1"/>
    <property type="molecule type" value="Genomic_DNA"/>
</dbReference>
<keyword evidence="5" id="KW-1185">Reference proteome</keyword>
<dbReference type="Proteomes" id="UP000679307">
    <property type="component" value="Chromosome"/>
</dbReference>
<proteinExistence type="predicted"/>
<keyword evidence="2" id="KW-0472">Membrane</keyword>
<evidence type="ECO:0000256" key="1">
    <source>
        <dbReference type="SAM" id="MobiDB-lite"/>
    </source>
</evidence>
<organism evidence="4 5">
    <name type="scientific">Nocardioides aquaticus</name>
    <dbReference type="NCBI Taxonomy" id="160826"/>
    <lineage>
        <taxon>Bacteria</taxon>
        <taxon>Bacillati</taxon>
        <taxon>Actinomycetota</taxon>
        <taxon>Actinomycetes</taxon>
        <taxon>Propionibacteriales</taxon>
        <taxon>Nocardioidaceae</taxon>
        <taxon>Nocardioides</taxon>
    </lineage>
</organism>
<dbReference type="RefSeq" id="WP_214056363.1">
    <property type="nucleotide sequence ID" value="NZ_CP075371.1"/>
</dbReference>
<keyword evidence="2" id="KW-1133">Transmembrane helix</keyword>
<name>A0ABX8EK44_9ACTN</name>
<feature type="region of interest" description="Disordered" evidence="1">
    <location>
        <begin position="146"/>
        <end position="202"/>
    </location>
</feature>
<feature type="compositionally biased region" description="Low complexity" evidence="1">
    <location>
        <begin position="182"/>
        <end position="192"/>
    </location>
</feature>
<evidence type="ECO:0000259" key="3">
    <source>
        <dbReference type="PROSITE" id="PS51782"/>
    </source>
</evidence>
<dbReference type="PROSITE" id="PS51782">
    <property type="entry name" value="LYSM"/>
    <property type="match status" value="1"/>
</dbReference>
<feature type="region of interest" description="Disordered" evidence="1">
    <location>
        <begin position="245"/>
        <end position="265"/>
    </location>
</feature>
<gene>
    <name evidence="4" type="ORF">ENKNEFLB_03294</name>
</gene>
<keyword evidence="2" id="KW-0812">Transmembrane</keyword>
<protein>
    <recommendedName>
        <fullName evidence="3">LysM domain-containing protein</fullName>
    </recommendedName>
</protein>
<evidence type="ECO:0000256" key="2">
    <source>
        <dbReference type="SAM" id="Phobius"/>
    </source>
</evidence>
<sequence length="265" mass="26291">MTPPPHLARRAAVVVAATLAVLLVAALALPELVAVRSGVQGWSWRSASFEELLVPLCALAALVAGGCWWAGVLRLVVAAAPGADPAHLPAPAGLPPWLRRAVLAACGGVLVAAPAVPALAAGGTGGAGGAGTDPIAALALPAATGDLPSTGPRGLPLPDRVAGEAPRTHEQGSRSTTPRALPPRAATGSGTPTPGPPPAPLTTVRVVPGDSLWAIAEAQLRSAGGPVDDAAVAARWQEIYAANAGRIGPDPDLVLPGQQLDLDRP</sequence>